<dbReference type="Proteomes" id="UP000002009">
    <property type="component" value="Chromosome 1"/>
</dbReference>
<evidence type="ECO:0000259" key="7">
    <source>
        <dbReference type="Pfam" id="PF04893"/>
    </source>
</evidence>
<evidence type="ECO:0000256" key="5">
    <source>
        <dbReference type="ARBA" id="ARBA00023136"/>
    </source>
</evidence>
<dbReference type="FunCoup" id="C1FDU8">
    <property type="interactions" value="1836"/>
</dbReference>
<proteinExistence type="inferred from homology"/>
<dbReference type="InParanoid" id="C1FDU8"/>
<dbReference type="AlphaFoldDB" id="C1FDU8"/>
<feature type="transmembrane region" description="Helical" evidence="6">
    <location>
        <begin position="103"/>
        <end position="124"/>
    </location>
</feature>
<dbReference type="InterPro" id="IPR045231">
    <property type="entry name" value="Yip1/4-like"/>
</dbReference>
<dbReference type="eggNOG" id="KOG2946">
    <property type="taxonomic scope" value="Eukaryota"/>
</dbReference>
<feature type="transmembrane region" description="Helical" evidence="6">
    <location>
        <begin position="136"/>
        <end position="158"/>
    </location>
</feature>
<dbReference type="OrthoDB" id="411251at2759"/>
<feature type="transmembrane region" description="Helical" evidence="6">
    <location>
        <begin position="52"/>
        <end position="69"/>
    </location>
</feature>
<dbReference type="KEGG" id="mis:MICPUN_55192"/>
<evidence type="ECO:0000256" key="4">
    <source>
        <dbReference type="ARBA" id="ARBA00022989"/>
    </source>
</evidence>
<feature type="transmembrane region" description="Helical" evidence="6">
    <location>
        <begin position="76"/>
        <end position="97"/>
    </location>
</feature>
<dbReference type="Pfam" id="PF04893">
    <property type="entry name" value="Yip1"/>
    <property type="match status" value="1"/>
</dbReference>
<dbReference type="RefSeq" id="XP_002507197.1">
    <property type="nucleotide sequence ID" value="XM_002507151.1"/>
</dbReference>
<dbReference type="GO" id="GO:0005802">
    <property type="term" value="C:trans-Golgi network"/>
    <property type="evidence" value="ECO:0007669"/>
    <property type="project" value="TreeGrafter"/>
</dbReference>
<gene>
    <name evidence="8" type="ORF">MICPUN_55192</name>
</gene>
<dbReference type="GO" id="GO:0006888">
    <property type="term" value="P:endoplasmic reticulum to Golgi vesicle-mediated transport"/>
    <property type="evidence" value="ECO:0007669"/>
    <property type="project" value="InterPro"/>
</dbReference>
<sequence length="184" mass="19993">MREAFNSLDESIWFTFWRDFKRAASNTKAVLFVFRENTAQVSTPEVSVDWDLWGPLVSVLSFSILLSMSATGTPGVFSVVFSTVVLGSIMLTLNVLLLGGRVIFLQALSWIGYCMLPTVVAAGATLASTNKAYRSCLLFSSVAWSSYASVQFVSASVSGKRKELATYPIILLNVSVAVLSLVNI</sequence>
<dbReference type="GeneID" id="8250509"/>
<feature type="transmembrane region" description="Helical" evidence="6">
    <location>
        <begin position="164"/>
        <end position="182"/>
    </location>
</feature>
<comment type="subcellular location">
    <subcellularLocation>
        <location evidence="6">Golgi apparatus membrane</location>
        <topology evidence="6">Multi-pass membrane protein</topology>
    </subcellularLocation>
    <subcellularLocation>
        <location evidence="1">Membrane</location>
        <topology evidence="1">Multi-pass membrane protein</topology>
    </subcellularLocation>
</comment>
<keyword evidence="3 6" id="KW-0812">Transmembrane</keyword>
<evidence type="ECO:0000256" key="2">
    <source>
        <dbReference type="ARBA" id="ARBA00010596"/>
    </source>
</evidence>
<keyword evidence="9" id="KW-1185">Reference proteome</keyword>
<comment type="similarity">
    <text evidence="2 6">Belongs to the YIP1 family.</text>
</comment>
<dbReference type="OMA" id="IKQTDIQ"/>
<protein>
    <recommendedName>
        <fullName evidence="6">Protein YIP</fullName>
    </recommendedName>
</protein>
<keyword evidence="5 6" id="KW-0472">Membrane</keyword>
<dbReference type="GO" id="GO:0000139">
    <property type="term" value="C:Golgi membrane"/>
    <property type="evidence" value="ECO:0007669"/>
    <property type="project" value="UniProtKB-SubCell"/>
</dbReference>
<accession>C1FDU8</accession>
<dbReference type="InterPro" id="IPR006977">
    <property type="entry name" value="Yip1_dom"/>
</dbReference>
<evidence type="ECO:0000313" key="8">
    <source>
        <dbReference type="EMBL" id="ACO68455.1"/>
    </source>
</evidence>
<dbReference type="PANTHER" id="PTHR21236">
    <property type="entry name" value="GOLGI MEMBRANE PROTEIN YIP1"/>
    <property type="match status" value="1"/>
</dbReference>
<dbReference type="STRING" id="296587.C1FDU8"/>
<evidence type="ECO:0000256" key="3">
    <source>
        <dbReference type="ARBA" id="ARBA00022692"/>
    </source>
</evidence>
<dbReference type="PANTHER" id="PTHR21236:SF1">
    <property type="entry name" value="PROTEIN YIPF6"/>
    <property type="match status" value="1"/>
</dbReference>
<feature type="domain" description="Yip1" evidence="7">
    <location>
        <begin position="49"/>
        <end position="179"/>
    </location>
</feature>
<evidence type="ECO:0000256" key="6">
    <source>
        <dbReference type="RuleBase" id="RU361264"/>
    </source>
</evidence>
<reference evidence="8 9" key="1">
    <citation type="journal article" date="2009" name="Science">
        <title>Green evolution and dynamic adaptations revealed by genomes of the marine picoeukaryotes Micromonas.</title>
        <authorList>
            <person name="Worden A.Z."/>
            <person name="Lee J.H."/>
            <person name="Mock T."/>
            <person name="Rouze P."/>
            <person name="Simmons M.P."/>
            <person name="Aerts A.L."/>
            <person name="Allen A.E."/>
            <person name="Cuvelier M.L."/>
            <person name="Derelle E."/>
            <person name="Everett M.V."/>
            <person name="Foulon E."/>
            <person name="Grimwood J."/>
            <person name="Gundlach H."/>
            <person name="Henrissat B."/>
            <person name="Napoli C."/>
            <person name="McDonald S.M."/>
            <person name="Parker M.S."/>
            <person name="Rombauts S."/>
            <person name="Salamov A."/>
            <person name="Von Dassow P."/>
            <person name="Badger J.H."/>
            <person name="Coutinho P.M."/>
            <person name="Demir E."/>
            <person name="Dubchak I."/>
            <person name="Gentemann C."/>
            <person name="Eikrem W."/>
            <person name="Gready J.E."/>
            <person name="John U."/>
            <person name="Lanier W."/>
            <person name="Lindquist E.A."/>
            <person name="Lucas S."/>
            <person name="Mayer K.F."/>
            <person name="Moreau H."/>
            <person name="Not F."/>
            <person name="Otillar R."/>
            <person name="Panaud O."/>
            <person name="Pangilinan J."/>
            <person name="Paulsen I."/>
            <person name="Piegu B."/>
            <person name="Poliakov A."/>
            <person name="Robbens S."/>
            <person name="Schmutz J."/>
            <person name="Toulza E."/>
            <person name="Wyss T."/>
            <person name="Zelensky A."/>
            <person name="Zhou K."/>
            <person name="Armbrust E.V."/>
            <person name="Bhattacharya D."/>
            <person name="Goodenough U.W."/>
            <person name="Van de Peer Y."/>
            <person name="Grigoriev I.V."/>
        </authorList>
    </citation>
    <scope>NUCLEOTIDE SEQUENCE [LARGE SCALE GENOMIC DNA]</scope>
    <source>
        <strain evidence="9">RCC299 / NOUM17</strain>
    </source>
</reference>
<evidence type="ECO:0000313" key="9">
    <source>
        <dbReference type="Proteomes" id="UP000002009"/>
    </source>
</evidence>
<evidence type="ECO:0000256" key="1">
    <source>
        <dbReference type="ARBA" id="ARBA00004141"/>
    </source>
</evidence>
<organism evidence="8 9">
    <name type="scientific">Micromonas commoda (strain RCC299 / NOUM17 / CCMP2709)</name>
    <name type="common">Picoplanktonic green alga</name>
    <dbReference type="NCBI Taxonomy" id="296587"/>
    <lineage>
        <taxon>Eukaryota</taxon>
        <taxon>Viridiplantae</taxon>
        <taxon>Chlorophyta</taxon>
        <taxon>Mamiellophyceae</taxon>
        <taxon>Mamiellales</taxon>
        <taxon>Mamiellaceae</taxon>
        <taxon>Micromonas</taxon>
    </lineage>
</organism>
<dbReference type="EMBL" id="CP001574">
    <property type="protein sequence ID" value="ACO68455.1"/>
    <property type="molecule type" value="Genomic_DNA"/>
</dbReference>
<name>C1FDU8_MICCC</name>
<keyword evidence="4 6" id="KW-1133">Transmembrane helix</keyword>